<keyword evidence="1" id="KW-0472">Membrane</keyword>
<feature type="transmembrane region" description="Helical" evidence="1">
    <location>
        <begin position="124"/>
        <end position="148"/>
    </location>
</feature>
<keyword evidence="1" id="KW-0812">Transmembrane</keyword>
<dbReference type="OrthoDB" id="3349377at2759"/>
<reference evidence="3 4" key="1">
    <citation type="journal article" date="2019" name="Nat. Ecol. Evol.">
        <title>Megaphylogeny resolves global patterns of mushroom evolution.</title>
        <authorList>
            <person name="Varga T."/>
            <person name="Krizsan K."/>
            <person name="Foldi C."/>
            <person name="Dima B."/>
            <person name="Sanchez-Garcia M."/>
            <person name="Sanchez-Ramirez S."/>
            <person name="Szollosi G.J."/>
            <person name="Szarkandi J.G."/>
            <person name="Papp V."/>
            <person name="Albert L."/>
            <person name="Andreopoulos W."/>
            <person name="Angelini C."/>
            <person name="Antonin V."/>
            <person name="Barry K.W."/>
            <person name="Bougher N.L."/>
            <person name="Buchanan P."/>
            <person name="Buyck B."/>
            <person name="Bense V."/>
            <person name="Catcheside P."/>
            <person name="Chovatia M."/>
            <person name="Cooper J."/>
            <person name="Damon W."/>
            <person name="Desjardin D."/>
            <person name="Finy P."/>
            <person name="Geml J."/>
            <person name="Haridas S."/>
            <person name="Hughes K."/>
            <person name="Justo A."/>
            <person name="Karasinski D."/>
            <person name="Kautmanova I."/>
            <person name="Kiss B."/>
            <person name="Kocsube S."/>
            <person name="Kotiranta H."/>
            <person name="LaButti K.M."/>
            <person name="Lechner B.E."/>
            <person name="Liimatainen K."/>
            <person name="Lipzen A."/>
            <person name="Lukacs Z."/>
            <person name="Mihaltcheva S."/>
            <person name="Morgado L.N."/>
            <person name="Niskanen T."/>
            <person name="Noordeloos M.E."/>
            <person name="Ohm R.A."/>
            <person name="Ortiz-Santana B."/>
            <person name="Ovrebo C."/>
            <person name="Racz N."/>
            <person name="Riley R."/>
            <person name="Savchenko A."/>
            <person name="Shiryaev A."/>
            <person name="Soop K."/>
            <person name="Spirin V."/>
            <person name="Szebenyi C."/>
            <person name="Tomsovsky M."/>
            <person name="Tulloss R.E."/>
            <person name="Uehling J."/>
            <person name="Grigoriev I.V."/>
            <person name="Vagvolgyi C."/>
            <person name="Papp T."/>
            <person name="Martin F.M."/>
            <person name="Miettinen O."/>
            <person name="Hibbett D.S."/>
            <person name="Nagy L.G."/>
        </authorList>
    </citation>
    <scope>NUCLEOTIDE SEQUENCE [LARGE SCALE GENOMIC DNA]</scope>
    <source>
        <strain evidence="3 4">CBS 962.96</strain>
    </source>
</reference>
<gene>
    <name evidence="3" type="ORF">K435DRAFT_368979</name>
</gene>
<dbReference type="EMBL" id="ML179504">
    <property type="protein sequence ID" value="THU86307.1"/>
    <property type="molecule type" value="Genomic_DNA"/>
</dbReference>
<feature type="transmembrane region" description="Helical" evidence="1">
    <location>
        <begin position="168"/>
        <end position="188"/>
    </location>
</feature>
<evidence type="ECO:0000313" key="3">
    <source>
        <dbReference type="EMBL" id="THU86307.1"/>
    </source>
</evidence>
<feature type="transmembrane region" description="Helical" evidence="1">
    <location>
        <begin position="92"/>
        <end position="112"/>
    </location>
</feature>
<evidence type="ECO:0000256" key="1">
    <source>
        <dbReference type="SAM" id="Phobius"/>
    </source>
</evidence>
<keyword evidence="4" id="KW-1185">Reference proteome</keyword>
<feature type="transmembrane region" description="Helical" evidence="1">
    <location>
        <begin position="216"/>
        <end position="236"/>
    </location>
</feature>
<proteinExistence type="predicted"/>
<evidence type="ECO:0000259" key="2">
    <source>
        <dbReference type="Pfam" id="PF20151"/>
    </source>
</evidence>
<accession>A0A4S8LBS1</accession>
<evidence type="ECO:0000313" key="4">
    <source>
        <dbReference type="Proteomes" id="UP000297245"/>
    </source>
</evidence>
<dbReference type="Proteomes" id="UP000297245">
    <property type="component" value="Unassembled WGS sequence"/>
</dbReference>
<feature type="domain" description="DUF6533" evidence="2">
    <location>
        <begin position="20"/>
        <end position="64"/>
    </location>
</feature>
<dbReference type="AlphaFoldDB" id="A0A4S8LBS1"/>
<dbReference type="Pfam" id="PF20151">
    <property type="entry name" value="DUF6533"/>
    <property type="match status" value="1"/>
</dbReference>
<organism evidence="3 4">
    <name type="scientific">Dendrothele bispora (strain CBS 962.96)</name>
    <dbReference type="NCBI Taxonomy" id="1314807"/>
    <lineage>
        <taxon>Eukaryota</taxon>
        <taxon>Fungi</taxon>
        <taxon>Dikarya</taxon>
        <taxon>Basidiomycota</taxon>
        <taxon>Agaricomycotina</taxon>
        <taxon>Agaricomycetes</taxon>
        <taxon>Agaricomycetidae</taxon>
        <taxon>Agaricales</taxon>
        <taxon>Agaricales incertae sedis</taxon>
        <taxon>Dendrothele</taxon>
    </lineage>
</organism>
<protein>
    <recommendedName>
        <fullName evidence="2">DUF6533 domain-containing protein</fullName>
    </recommendedName>
</protein>
<dbReference type="InterPro" id="IPR045340">
    <property type="entry name" value="DUF6533"/>
</dbReference>
<sequence length="357" mass="40249">MSFILGQIITGVRDVYSLRYSELASSTIVVFDHLITLDDEIELVWKSSWSIGKMLFIINRYYTLASVIANNRVLFGPALSTDVSLHFFRWQGWTGLFAAMIAEIILQMRLYALYFLDKKVLRMMVAAFIATSATSAAIMGVVLSKITVAVVPLPVIGPFCAPVKVPDYFYTFWIPILSFETLLCFMAITKGIQTFRTSGPLFRQGRQLVGILIRDSIVYFFVMFATYLTCLLVWVLGTRDMLEIPIGFSVAMSCVLGNRVILNVRAANRDIAELESKMAGSKHHTTDPLDGASTWKQVISKQSQRIRISSRPVVDRMEEGEVLQDDHIDTLTDIEMEQLRTMRADTPTDSHQGFIVI</sequence>
<name>A0A4S8LBS1_DENBC</name>
<keyword evidence="1" id="KW-1133">Transmembrane helix</keyword>